<dbReference type="Pfam" id="PF13290">
    <property type="entry name" value="CHB_HEX_C_1"/>
    <property type="match status" value="1"/>
</dbReference>
<evidence type="ECO:0000259" key="3">
    <source>
        <dbReference type="Pfam" id="PF13240"/>
    </source>
</evidence>
<feature type="domain" description="GH29D-like beta-sandwich" evidence="4">
    <location>
        <begin position="243"/>
        <end position="294"/>
    </location>
</feature>
<evidence type="ECO:0000313" key="6">
    <source>
        <dbReference type="Proteomes" id="UP001438008"/>
    </source>
</evidence>
<dbReference type="InterPro" id="IPR019734">
    <property type="entry name" value="TPR_rpt"/>
</dbReference>
<dbReference type="InterPro" id="IPR059177">
    <property type="entry name" value="GH29D-like_dom"/>
</dbReference>
<dbReference type="Gene3D" id="1.25.40.10">
    <property type="entry name" value="Tetratricopeptide repeat domain"/>
    <property type="match status" value="1"/>
</dbReference>
<keyword evidence="2" id="KW-1133">Transmembrane helix</keyword>
<keyword evidence="6" id="KW-1185">Reference proteome</keyword>
<protein>
    <submittedName>
        <fullName evidence="5">Chitobiase/beta-hexosaminidase C-terminal domain-containing protein</fullName>
    </submittedName>
</protein>
<keyword evidence="2" id="KW-0812">Transmembrane</keyword>
<proteinExistence type="predicted"/>
<reference evidence="5 6" key="1">
    <citation type="submission" date="2024-03" db="EMBL/GenBank/DDBJ databases">
        <title>Human intestinal bacterial collection.</title>
        <authorList>
            <person name="Pauvert C."/>
            <person name="Hitch T.C.A."/>
            <person name="Clavel T."/>
        </authorList>
    </citation>
    <scope>NUCLEOTIDE SEQUENCE [LARGE SCALE GENOMIC DNA]</scope>
    <source>
        <strain evidence="5 6">CLA-AA-H132</strain>
    </source>
</reference>
<organism evidence="5 6">
    <name type="scientific">Laedolimicola intestinihominis</name>
    <dbReference type="NCBI Taxonomy" id="3133166"/>
    <lineage>
        <taxon>Bacteria</taxon>
        <taxon>Bacillati</taxon>
        <taxon>Bacillota</taxon>
        <taxon>Clostridia</taxon>
        <taxon>Lachnospirales</taxon>
        <taxon>Lachnospiraceae</taxon>
        <taxon>Laedolimicola</taxon>
    </lineage>
</organism>
<sequence>MKCPNCGSELEPGKIYCEHCGHEIQIVPDYDPLDEVLIGQEEPEEMKPDSFPVSEESGTTAGKGRKTSGEGKRTSLCFRYKSLLFLMVLLICGCAFTLSYSAMTSDNNYSYQLRKGRQYEKKREYEKAIMYLRRAQEIQNEKNGSDTEALRLLAEVYAKTGAKAPALTYMKQAVETESLARGDSQALQELYLDLMELLNETGQTELVGDVIAECPYPDIRDALLPYRIEKPACDTPEGIYNYYLRLNLSTEYGSIYYTLDGSIPTSESTRYEGPIELMEEGEVLLCAVAINKKGMISEPLVLAYKLDFPAAGADTDDDN</sequence>
<gene>
    <name evidence="5" type="ORF">WMO29_13005</name>
</gene>
<evidence type="ECO:0000259" key="4">
    <source>
        <dbReference type="Pfam" id="PF13290"/>
    </source>
</evidence>
<feature type="region of interest" description="Disordered" evidence="1">
    <location>
        <begin position="42"/>
        <end position="71"/>
    </location>
</feature>
<dbReference type="EMBL" id="JBBMFE010000013">
    <property type="protein sequence ID" value="MEQ2473398.1"/>
    <property type="molecule type" value="Genomic_DNA"/>
</dbReference>
<dbReference type="SMART" id="SM00028">
    <property type="entry name" value="TPR"/>
    <property type="match status" value="2"/>
</dbReference>
<evidence type="ECO:0000256" key="1">
    <source>
        <dbReference type="SAM" id="MobiDB-lite"/>
    </source>
</evidence>
<evidence type="ECO:0000313" key="5">
    <source>
        <dbReference type="EMBL" id="MEQ2473398.1"/>
    </source>
</evidence>
<keyword evidence="2" id="KW-0472">Membrane</keyword>
<dbReference type="InterPro" id="IPR026870">
    <property type="entry name" value="Zinc_ribbon_dom"/>
</dbReference>
<dbReference type="InterPro" id="IPR011990">
    <property type="entry name" value="TPR-like_helical_dom_sf"/>
</dbReference>
<dbReference type="RefSeq" id="WP_349165088.1">
    <property type="nucleotide sequence ID" value="NZ_JBBMFE010000013.1"/>
</dbReference>
<dbReference type="SUPFAM" id="SSF48452">
    <property type="entry name" value="TPR-like"/>
    <property type="match status" value="1"/>
</dbReference>
<name>A0ABV1FK23_9FIRM</name>
<evidence type="ECO:0000256" key="2">
    <source>
        <dbReference type="SAM" id="Phobius"/>
    </source>
</evidence>
<dbReference type="Proteomes" id="UP001438008">
    <property type="component" value="Unassembled WGS sequence"/>
</dbReference>
<comment type="caution">
    <text evidence="5">The sequence shown here is derived from an EMBL/GenBank/DDBJ whole genome shotgun (WGS) entry which is preliminary data.</text>
</comment>
<feature type="transmembrane region" description="Helical" evidence="2">
    <location>
        <begin position="83"/>
        <end position="103"/>
    </location>
</feature>
<dbReference type="Pfam" id="PF13240">
    <property type="entry name" value="Zn_Ribbon_1"/>
    <property type="match status" value="1"/>
</dbReference>
<accession>A0ABV1FK23</accession>
<feature type="domain" description="Zinc-ribbon" evidence="3">
    <location>
        <begin position="2"/>
        <end position="23"/>
    </location>
</feature>